<sequence length="403" mass="44194">MSRHPVLSTSLATLFSARRARSLRASSFDRTGANQDFVRIGPGETFTLMEHDGPGCITHFYCALVLPDVRDYRNAILRCYWDGAAEPSVQVPLGDFFGIAHGRVREFASQLLVVNPGMGSSHGLNAYFPMPFGSGARMTLENRGSTPFGGLSGAFWYHVDYEAYTEPLPGDIQRFHAAYRQERPTVPVGDQPNVQFNDEPNTDGAENYVALDTTGAGRMVGLHLQVDNTAGPVWYGEGDDMVFVDGESWPPSIHGTGSEEIFGGGASPKHAYAGPYTGFHLVESPRYDGRVAMYRWYVHDPIHFSSSLRWTVEHGHGNNFAVDYASVAYWYQEPLATPHPLPEAAATLPRLDGYDEAWDALRQARDEAMRAGSGHDVVNAASVALYGGDYARVRELLTPLLGG</sequence>
<dbReference type="Pfam" id="PF11175">
    <property type="entry name" value="DUF2961"/>
    <property type="match status" value="1"/>
</dbReference>
<dbReference type="Gene3D" id="2.60.120.1390">
    <property type="match status" value="1"/>
</dbReference>
<keyword evidence="2" id="KW-1185">Reference proteome</keyword>
<comment type="caution">
    <text evidence="1">The sequence shown here is derived from an EMBL/GenBank/DDBJ whole genome shotgun (WGS) entry which is preliminary data.</text>
</comment>
<proteinExistence type="predicted"/>
<organism evidence="1 2">
    <name type="scientific">Jiangella asiatica</name>
    <dbReference type="NCBI Taxonomy" id="2530372"/>
    <lineage>
        <taxon>Bacteria</taxon>
        <taxon>Bacillati</taxon>
        <taxon>Actinomycetota</taxon>
        <taxon>Actinomycetes</taxon>
        <taxon>Jiangellales</taxon>
        <taxon>Jiangellaceae</taxon>
        <taxon>Jiangella</taxon>
    </lineage>
</organism>
<name>A0A4R5DDI9_9ACTN</name>
<dbReference type="EMBL" id="SMKZ01000016">
    <property type="protein sequence ID" value="TDE09911.1"/>
    <property type="molecule type" value="Genomic_DNA"/>
</dbReference>
<accession>A0A4R5DDI9</accession>
<dbReference type="InterPro" id="IPR021345">
    <property type="entry name" value="DUF2961"/>
</dbReference>
<evidence type="ECO:0000313" key="1">
    <source>
        <dbReference type="EMBL" id="TDE09911.1"/>
    </source>
</evidence>
<protein>
    <submittedName>
        <fullName evidence="1">DUF2961 domain-containing protein</fullName>
    </submittedName>
</protein>
<dbReference type="AlphaFoldDB" id="A0A4R5DDI9"/>
<dbReference type="InParanoid" id="A0A4R5DDI9"/>
<dbReference type="OrthoDB" id="2518538at2"/>
<dbReference type="RefSeq" id="WP_131895142.1">
    <property type="nucleotide sequence ID" value="NZ_SMKZ01000016.1"/>
</dbReference>
<reference evidence="1 2" key="1">
    <citation type="submission" date="2019-03" db="EMBL/GenBank/DDBJ databases">
        <title>Draft genome sequences of novel Actinobacteria.</title>
        <authorList>
            <person name="Sahin N."/>
            <person name="Ay H."/>
            <person name="Saygin H."/>
        </authorList>
    </citation>
    <scope>NUCLEOTIDE SEQUENCE [LARGE SCALE GENOMIC DNA]</scope>
    <source>
        <strain evidence="1 2">5K138</strain>
    </source>
</reference>
<dbReference type="Proteomes" id="UP000294739">
    <property type="component" value="Unassembled WGS sequence"/>
</dbReference>
<evidence type="ECO:0000313" key="2">
    <source>
        <dbReference type="Proteomes" id="UP000294739"/>
    </source>
</evidence>
<gene>
    <name evidence="1" type="ORF">E1269_13125</name>
</gene>